<evidence type="ECO:0000313" key="2">
    <source>
        <dbReference type="EMBL" id="KAK5175610.1"/>
    </source>
</evidence>
<dbReference type="SUPFAM" id="SSF53474">
    <property type="entry name" value="alpha/beta-Hydrolases"/>
    <property type="match status" value="1"/>
</dbReference>
<evidence type="ECO:0000313" key="3">
    <source>
        <dbReference type="Proteomes" id="UP001337655"/>
    </source>
</evidence>
<organism evidence="2 3">
    <name type="scientific">Saxophila tyrrhenica</name>
    <dbReference type="NCBI Taxonomy" id="1690608"/>
    <lineage>
        <taxon>Eukaryota</taxon>
        <taxon>Fungi</taxon>
        <taxon>Dikarya</taxon>
        <taxon>Ascomycota</taxon>
        <taxon>Pezizomycotina</taxon>
        <taxon>Dothideomycetes</taxon>
        <taxon>Dothideomycetidae</taxon>
        <taxon>Mycosphaerellales</taxon>
        <taxon>Extremaceae</taxon>
        <taxon>Saxophila</taxon>
    </lineage>
</organism>
<dbReference type="GeneID" id="89922099"/>
<gene>
    <name evidence="2" type="ORF">LTR77_000749</name>
</gene>
<dbReference type="PANTHER" id="PTHR37574">
    <property type="entry name" value="LIPASE B"/>
    <property type="match status" value="1"/>
</dbReference>
<sequence>MDSYLSLLLLIFSVLSFAAPVKERGVQSFVFSGDAPFTVNTATLAAALKCPNGNPTASSPPVLLVHGTGSTGEETWGEGYVPALRSKGYTACYVTLPGRAMGDMQTSSEYVAYAIHQLSTLSSGARPAIITHSQGGPVTQWALRFWPSTASIASAFIALSPDFAGIELFDSKLSNICVGKLCQASIWQQSSGSNYLAALHADSFGAVVPTTAIWSVFDGIVMPPKDNAQLPGAAVMSVQDLCPGRLTSHPQMTVDAAGFALALDALKHGGKASVSRARSDIFGTIGTCLRITAPTMSVSVANQVAGDINDVVGGFILGDPRVTKEPAVKAYAVNAS</sequence>
<dbReference type="EMBL" id="JAVRRT010000001">
    <property type="protein sequence ID" value="KAK5175610.1"/>
    <property type="molecule type" value="Genomic_DNA"/>
</dbReference>
<feature type="signal peptide" evidence="1">
    <location>
        <begin position="1"/>
        <end position="18"/>
    </location>
</feature>
<dbReference type="RefSeq" id="XP_064664248.1">
    <property type="nucleotide sequence ID" value="XM_064798014.1"/>
</dbReference>
<name>A0AAV9PTF2_9PEZI</name>
<protein>
    <submittedName>
        <fullName evidence="2">Uncharacterized protein</fullName>
    </submittedName>
</protein>
<proteinExistence type="predicted"/>
<dbReference type="AlphaFoldDB" id="A0AAV9PTF2"/>
<keyword evidence="3" id="KW-1185">Reference proteome</keyword>
<dbReference type="InterPro" id="IPR029058">
    <property type="entry name" value="AB_hydrolase_fold"/>
</dbReference>
<comment type="caution">
    <text evidence="2">The sequence shown here is derived from an EMBL/GenBank/DDBJ whole genome shotgun (WGS) entry which is preliminary data.</text>
</comment>
<dbReference type="Proteomes" id="UP001337655">
    <property type="component" value="Unassembled WGS sequence"/>
</dbReference>
<keyword evidence="1" id="KW-0732">Signal</keyword>
<reference evidence="2 3" key="1">
    <citation type="submission" date="2023-08" db="EMBL/GenBank/DDBJ databases">
        <title>Black Yeasts Isolated from many extreme environments.</title>
        <authorList>
            <person name="Coleine C."/>
            <person name="Stajich J.E."/>
            <person name="Selbmann L."/>
        </authorList>
    </citation>
    <scope>NUCLEOTIDE SEQUENCE [LARGE SCALE GENOMIC DNA]</scope>
    <source>
        <strain evidence="2 3">CCFEE 5935</strain>
    </source>
</reference>
<evidence type="ECO:0000256" key="1">
    <source>
        <dbReference type="SAM" id="SignalP"/>
    </source>
</evidence>
<dbReference type="Gene3D" id="3.40.50.1820">
    <property type="entry name" value="alpha/beta hydrolase"/>
    <property type="match status" value="1"/>
</dbReference>
<accession>A0AAV9PTF2</accession>
<dbReference type="PANTHER" id="PTHR37574:SF1">
    <property type="entry name" value="LIPASE B"/>
    <property type="match status" value="1"/>
</dbReference>
<dbReference type="InterPro" id="IPR053228">
    <property type="entry name" value="Stereospecific_Lipase"/>
</dbReference>
<feature type="chain" id="PRO_5043642505" evidence="1">
    <location>
        <begin position="19"/>
        <end position="336"/>
    </location>
</feature>